<dbReference type="EMBL" id="KV876084">
    <property type="protein sequence ID" value="RZR74015.1"/>
    <property type="molecule type" value="Genomic_DNA"/>
</dbReference>
<proteinExistence type="predicted"/>
<reference evidence="3" key="1">
    <citation type="journal article" date="2018" name="Data Brief">
        <title>Genome sequence data from 17 accessions of Ensete ventricosum, a staple food crop for millions in Ethiopia.</title>
        <authorList>
            <person name="Yemataw Z."/>
            <person name="Muzemil S."/>
            <person name="Ambachew D."/>
            <person name="Tripathi L."/>
            <person name="Tesfaye K."/>
            <person name="Chala A."/>
            <person name="Farbos A."/>
            <person name="O'Neill P."/>
            <person name="Moore K."/>
            <person name="Grant M."/>
            <person name="Studholme D.J."/>
        </authorList>
    </citation>
    <scope>NUCLEOTIDE SEQUENCE [LARGE SCALE GENOMIC DNA]</scope>
    <source>
        <tissue evidence="3">Leaf</tissue>
    </source>
</reference>
<evidence type="ECO:0000313" key="3">
    <source>
        <dbReference type="EMBL" id="RZR74015.1"/>
    </source>
</evidence>
<dbReference type="Proteomes" id="UP000290560">
    <property type="component" value="Unassembled WGS sequence"/>
</dbReference>
<evidence type="ECO:0000256" key="2">
    <source>
        <dbReference type="SAM" id="MobiDB-lite"/>
    </source>
</evidence>
<dbReference type="AlphaFoldDB" id="A0A445MID0"/>
<protein>
    <submittedName>
        <fullName evidence="3">Uncharacterized protein</fullName>
    </submittedName>
</protein>
<organism evidence="3">
    <name type="scientific">Ensete ventricosum</name>
    <name type="common">Abyssinian banana</name>
    <name type="synonym">Musa ensete</name>
    <dbReference type="NCBI Taxonomy" id="4639"/>
    <lineage>
        <taxon>Eukaryota</taxon>
        <taxon>Viridiplantae</taxon>
        <taxon>Streptophyta</taxon>
        <taxon>Embryophyta</taxon>
        <taxon>Tracheophyta</taxon>
        <taxon>Spermatophyta</taxon>
        <taxon>Magnoliopsida</taxon>
        <taxon>Liliopsida</taxon>
        <taxon>Zingiberales</taxon>
        <taxon>Musaceae</taxon>
        <taxon>Ensete</taxon>
    </lineage>
</organism>
<feature type="compositionally biased region" description="Basic and acidic residues" evidence="2">
    <location>
        <begin position="28"/>
        <end position="43"/>
    </location>
</feature>
<keyword evidence="1" id="KW-0175">Coiled coil</keyword>
<name>A0A445MID0_ENSVE</name>
<gene>
    <name evidence="3" type="ORF">BHM03_00031100</name>
</gene>
<sequence length="228" mass="25181">MDLLALRGMPKVLGDRTTTVAQAPRSSPEVKEVCVEATPKRPADTSVVVKKNKSCHGESSSRAGTWGKEPTIPSEDDSSPAYHQPKSMKDLCGMRVYKDDEGYYVLQITDSTPKNLDLGCEPVREGSPTLEPSKRSLHLAFQGPHGPSRQANCADNAKMMYQLGEVTQQLEQADKDLNEVRAALANSQCQLKEQKANRQKADDDLLKLMKENETLKTELSSKCIADYK</sequence>
<accession>A0A445MID0</accession>
<evidence type="ECO:0000256" key="1">
    <source>
        <dbReference type="SAM" id="Coils"/>
    </source>
</evidence>
<feature type="coiled-coil region" evidence="1">
    <location>
        <begin position="163"/>
        <end position="218"/>
    </location>
</feature>
<feature type="region of interest" description="Disordered" evidence="2">
    <location>
        <begin position="18"/>
        <end position="86"/>
    </location>
</feature>